<feature type="transmembrane region" description="Helical" evidence="2">
    <location>
        <begin position="172"/>
        <end position="194"/>
    </location>
</feature>
<keyword evidence="2" id="KW-0812">Transmembrane</keyword>
<sequence length="310" mass="34324">MGDVSAGLGRGTTFLENGNLDRLEHASNFGAPTVTLADALPSQAYFTAQLLYMLSLCLGKLALLVFMLNFALKKVRRQVLQGLMWLNIVWLVIGILAVAFQCDIPQTWAVVTGRCFDQVKSTIHEPRHISANEHQIAFWTYIGVTDILLDLATAIVPIYLLHDLQMKTRRKVYIVAIFASRTLLVPVIVVRLAFIHESQKIHGDHLADSFRIAVVTVVHTNLNVIVTCLSFIKPVTEGLQTGILAADLPRTTASVTPRYRLEHFGKGSSGDVTKSRKMFASHDSGESGERRPSENSHERMIVQEGIADHA</sequence>
<feature type="region of interest" description="Disordered" evidence="1">
    <location>
        <begin position="266"/>
        <end position="310"/>
    </location>
</feature>
<name>A0AA43QJW2_9LECA</name>
<accession>A0AA43QJW2</accession>
<keyword evidence="5" id="KW-1185">Reference proteome</keyword>
<feature type="domain" description="Rhodopsin" evidence="3">
    <location>
        <begin position="39"/>
        <end position="236"/>
    </location>
</feature>
<keyword evidence="2" id="KW-1133">Transmembrane helix</keyword>
<dbReference type="InterPro" id="IPR049326">
    <property type="entry name" value="Rhodopsin_dom_fungi"/>
</dbReference>
<dbReference type="Pfam" id="PF20684">
    <property type="entry name" value="Fung_rhodopsin"/>
    <property type="match status" value="1"/>
</dbReference>
<feature type="transmembrane region" description="Helical" evidence="2">
    <location>
        <begin position="50"/>
        <end position="71"/>
    </location>
</feature>
<dbReference type="Proteomes" id="UP001161017">
    <property type="component" value="Unassembled WGS sequence"/>
</dbReference>
<protein>
    <recommendedName>
        <fullName evidence="3">Rhodopsin domain-containing protein</fullName>
    </recommendedName>
</protein>
<reference evidence="4" key="1">
    <citation type="journal article" date="2023" name="Genome Biol. Evol.">
        <title>First Whole Genome Sequence and Flow Cytometry Genome Size Data for the Lichen-Forming Fungus Ramalina farinacea (Ascomycota).</title>
        <authorList>
            <person name="Llewellyn T."/>
            <person name="Mian S."/>
            <person name="Hill R."/>
            <person name="Leitch I.J."/>
            <person name="Gaya E."/>
        </authorList>
    </citation>
    <scope>NUCLEOTIDE SEQUENCE</scope>
    <source>
        <strain evidence="4">LIQ254RAFAR</strain>
    </source>
</reference>
<organism evidence="4 5">
    <name type="scientific">Ramalina farinacea</name>
    <dbReference type="NCBI Taxonomy" id="258253"/>
    <lineage>
        <taxon>Eukaryota</taxon>
        <taxon>Fungi</taxon>
        <taxon>Dikarya</taxon>
        <taxon>Ascomycota</taxon>
        <taxon>Pezizomycotina</taxon>
        <taxon>Lecanoromycetes</taxon>
        <taxon>OSLEUM clade</taxon>
        <taxon>Lecanoromycetidae</taxon>
        <taxon>Lecanorales</taxon>
        <taxon>Lecanorineae</taxon>
        <taxon>Ramalinaceae</taxon>
        <taxon>Ramalina</taxon>
    </lineage>
</organism>
<evidence type="ECO:0000256" key="1">
    <source>
        <dbReference type="SAM" id="MobiDB-lite"/>
    </source>
</evidence>
<comment type="caution">
    <text evidence="4">The sequence shown here is derived from an EMBL/GenBank/DDBJ whole genome shotgun (WGS) entry which is preliminary data.</text>
</comment>
<dbReference type="AlphaFoldDB" id="A0AA43QJW2"/>
<keyword evidence="2" id="KW-0472">Membrane</keyword>
<evidence type="ECO:0000256" key="2">
    <source>
        <dbReference type="SAM" id="Phobius"/>
    </source>
</evidence>
<feature type="compositionally biased region" description="Basic and acidic residues" evidence="1">
    <location>
        <begin position="283"/>
        <end position="310"/>
    </location>
</feature>
<dbReference type="PANTHER" id="PTHR38794">
    <property type="entry name" value="INTEGRAL MEMBRANE PROTEIN"/>
    <property type="match status" value="1"/>
</dbReference>
<feature type="transmembrane region" description="Helical" evidence="2">
    <location>
        <begin position="136"/>
        <end position="160"/>
    </location>
</feature>
<proteinExistence type="predicted"/>
<evidence type="ECO:0000313" key="5">
    <source>
        <dbReference type="Proteomes" id="UP001161017"/>
    </source>
</evidence>
<feature type="transmembrane region" description="Helical" evidence="2">
    <location>
        <begin position="83"/>
        <end position="100"/>
    </location>
</feature>
<dbReference type="EMBL" id="JAPUFD010000002">
    <property type="protein sequence ID" value="MDI1485660.1"/>
    <property type="molecule type" value="Genomic_DNA"/>
</dbReference>
<evidence type="ECO:0000259" key="3">
    <source>
        <dbReference type="Pfam" id="PF20684"/>
    </source>
</evidence>
<dbReference type="PANTHER" id="PTHR38794:SF3">
    <property type="entry name" value="INTEGRAL MEMBRANE PROTEIN"/>
    <property type="match status" value="1"/>
</dbReference>
<gene>
    <name evidence="4" type="ORF">OHK93_003849</name>
</gene>
<evidence type="ECO:0000313" key="4">
    <source>
        <dbReference type="EMBL" id="MDI1485660.1"/>
    </source>
</evidence>